<dbReference type="EMBL" id="CP015225">
    <property type="protein sequence ID" value="AMZ71294.1"/>
    <property type="molecule type" value="Genomic_DNA"/>
</dbReference>
<accession>A0A159ZW25</accession>
<gene>
    <name evidence="6" type="ORF">TK06_09335</name>
</gene>
<organism evidence="6 7">
    <name type="scientific">Pseudomonas fluorescens</name>
    <dbReference type="NCBI Taxonomy" id="294"/>
    <lineage>
        <taxon>Bacteria</taxon>
        <taxon>Pseudomonadati</taxon>
        <taxon>Pseudomonadota</taxon>
        <taxon>Gammaproteobacteria</taxon>
        <taxon>Pseudomonadales</taxon>
        <taxon>Pseudomonadaceae</taxon>
        <taxon>Pseudomonas</taxon>
    </lineage>
</organism>
<evidence type="ECO:0000256" key="1">
    <source>
        <dbReference type="ARBA" id="ARBA00023015"/>
    </source>
</evidence>
<dbReference type="SUPFAM" id="SSF48498">
    <property type="entry name" value="Tetracyclin repressor-like, C-terminal domain"/>
    <property type="match status" value="1"/>
</dbReference>
<evidence type="ECO:0000256" key="4">
    <source>
        <dbReference type="PROSITE-ProRule" id="PRU00335"/>
    </source>
</evidence>
<dbReference type="Pfam" id="PF00440">
    <property type="entry name" value="TetR_N"/>
    <property type="match status" value="1"/>
</dbReference>
<dbReference type="SUPFAM" id="SSF46689">
    <property type="entry name" value="Homeodomain-like"/>
    <property type="match status" value="1"/>
</dbReference>
<dbReference type="AlphaFoldDB" id="A0A159ZW25"/>
<dbReference type="RefSeq" id="WP_063321854.1">
    <property type="nucleotide sequence ID" value="NZ_CP015225.1"/>
</dbReference>
<reference evidence="6 7" key="2">
    <citation type="journal article" date="2018" name="Nature">
        <title>Mutant phenotypes for thousands of bacterial genes of unknown function.</title>
        <authorList>
            <person name="Price M.N."/>
            <person name="Wetmore K.M."/>
            <person name="Waters R.J."/>
            <person name="Callaghan M."/>
            <person name="Ray J."/>
            <person name="Liu H."/>
            <person name="Kuehl J.V."/>
            <person name="Melnyk R.A."/>
            <person name="Lamson J.S."/>
            <person name="Suh Y."/>
            <person name="Carlson H.K."/>
            <person name="Esquivel Z."/>
            <person name="Sadeeshkumar H."/>
            <person name="Chakraborty R."/>
            <person name="Zane G.M."/>
            <person name="Rubin B.E."/>
            <person name="Wall J.D."/>
            <person name="Visel A."/>
            <person name="Bristow J."/>
            <person name="Blow M.J."/>
            <person name="Arkin A.P."/>
            <person name="Deutschbauer A.M."/>
        </authorList>
    </citation>
    <scope>NUCLEOTIDE SEQUENCE [LARGE SCALE GENOMIC DNA]</scope>
    <source>
        <strain evidence="6 7">FW300-N2E2</strain>
    </source>
</reference>
<dbReference type="PROSITE" id="PS50977">
    <property type="entry name" value="HTH_TETR_2"/>
    <property type="match status" value="1"/>
</dbReference>
<dbReference type="GO" id="GO:0003700">
    <property type="term" value="F:DNA-binding transcription factor activity"/>
    <property type="evidence" value="ECO:0007669"/>
    <property type="project" value="TreeGrafter"/>
</dbReference>
<proteinExistence type="predicted"/>
<dbReference type="PRINTS" id="PR00455">
    <property type="entry name" value="HTHTETR"/>
</dbReference>
<dbReference type="InterPro" id="IPR025996">
    <property type="entry name" value="MT1864/Rv1816-like_C"/>
</dbReference>
<evidence type="ECO:0000313" key="7">
    <source>
        <dbReference type="Proteomes" id="UP000076083"/>
    </source>
</evidence>
<evidence type="ECO:0000256" key="3">
    <source>
        <dbReference type="ARBA" id="ARBA00023163"/>
    </source>
</evidence>
<sequence>MARPVYSADETENLRQTLVRGALELYLEEGMDNVTLRRIAKRVGLSHTVGYRYFANKEALVAEMRRACLLELKAAAMPANDDERDPIERIRSTLRELLAFGSSQPAKYRLIFSDTQPDLTEYPPLLTERWEFFASCVDLVQTAIDQKRLHGNALLLTHGLWSLLHGMLSLHTANQLVHGLSLREMAWPLIDSFLHAGDIAPPTKNPQPPTSQSSHS</sequence>
<keyword evidence="1" id="KW-0805">Transcription regulation</keyword>
<evidence type="ECO:0000313" key="6">
    <source>
        <dbReference type="EMBL" id="AMZ71294.1"/>
    </source>
</evidence>
<evidence type="ECO:0000256" key="2">
    <source>
        <dbReference type="ARBA" id="ARBA00023125"/>
    </source>
</evidence>
<dbReference type="Proteomes" id="UP000076083">
    <property type="component" value="Chromosome"/>
</dbReference>
<name>A0A159ZW25_PSEFL</name>
<dbReference type="InterPro" id="IPR009057">
    <property type="entry name" value="Homeodomain-like_sf"/>
</dbReference>
<dbReference type="InterPro" id="IPR050109">
    <property type="entry name" value="HTH-type_TetR-like_transc_reg"/>
</dbReference>
<keyword evidence="2 4" id="KW-0238">DNA-binding</keyword>
<dbReference type="Pfam" id="PF13305">
    <property type="entry name" value="TetR_C_33"/>
    <property type="match status" value="1"/>
</dbReference>
<dbReference type="InterPro" id="IPR001647">
    <property type="entry name" value="HTH_TetR"/>
</dbReference>
<dbReference type="GO" id="GO:0000976">
    <property type="term" value="F:transcription cis-regulatory region binding"/>
    <property type="evidence" value="ECO:0007669"/>
    <property type="project" value="TreeGrafter"/>
</dbReference>
<dbReference type="PANTHER" id="PTHR30055:SF234">
    <property type="entry name" value="HTH-TYPE TRANSCRIPTIONAL REGULATOR BETI"/>
    <property type="match status" value="1"/>
</dbReference>
<dbReference type="InterPro" id="IPR036271">
    <property type="entry name" value="Tet_transcr_reg_TetR-rel_C_sf"/>
</dbReference>
<reference evidence="7" key="1">
    <citation type="submission" date="2016-04" db="EMBL/GenBank/DDBJ databases">
        <authorList>
            <person name="Ray J."/>
            <person name="Price M."/>
            <person name="Deutschbauer A."/>
        </authorList>
    </citation>
    <scope>NUCLEOTIDE SEQUENCE [LARGE SCALE GENOMIC DNA]</scope>
    <source>
        <strain evidence="7">FW300-N2E2</strain>
    </source>
</reference>
<feature type="domain" description="HTH tetR-type" evidence="5">
    <location>
        <begin position="12"/>
        <end position="72"/>
    </location>
</feature>
<evidence type="ECO:0000259" key="5">
    <source>
        <dbReference type="PROSITE" id="PS50977"/>
    </source>
</evidence>
<keyword evidence="3" id="KW-0804">Transcription</keyword>
<dbReference type="PANTHER" id="PTHR30055">
    <property type="entry name" value="HTH-TYPE TRANSCRIPTIONAL REGULATOR RUTR"/>
    <property type="match status" value="1"/>
</dbReference>
<feature type="DNA-binding region" description="H-T-H motif" evidence="4">
    <location>
        <begin position="35"/>
        <end position="54"/>
    </location>
</feature>
<dbReference type="Gene3D" id="1.10.357.10">
    <property type="entry name" value="Tetracycline Repressor, domain 2"/>
    <property type="match status" value="1"/>
</dbReference>
<protein>
    <recommendedName>
        <fullName evidence="5">HTH tetR-type domain-containing protein</fullName>
    </recommendedName>
</protein>